<dbReference type="GO" id="GO:0016628">
    <property type="term" value="F:oxidoreductase activity, acting on the CH-CH group of donors, NAD or NADP as acceptor"/>
    <property type="evidence" value="ECO:0007669"/>
    <property type="project" value="InterPro"/>
</dbReference>
<evidence type="ECO:0000256" key="7">
    <source>
        <dbReference type="ARBA" id="ARBA00023014"/>
    </source>
</evidence>
<evidence type="ECO:0000256" key="3">
    <source>
        <dbReference type="ARBA" id="ARBA00022723"/>
    </source>
</evidence>
<dbReference type="InterPro" id="IPR027417">
    <property type="entry name" value="P-loop_NTPase"/>
</dbReference>
<dbReference type="eggNOG" id="COG1348">
    <property type="taxonomic scope" value="Bacteria"/>
</dbReference>
<keyword evidence="7 8" id="KW-0411">Iron-sulfur</keyword>
<dbReference type="KEGG" id="alv:Alvin_2562"/>
<dbReference type="RefSeq" id="WP_012971741.1">
    <property type="nucleotide sequence ID" value="NC_013851.1"/>
</dbReference>
<dbReference type="STRING" id="572477.Alvin_2562"/>
<proteinExistence type="inferred from homology"/>
<accession>D3RP82</accession>
<dbReference type="Proteomes" id="UP000001441">
    <property type="component" value="Chromosome"/>
</dbReference>
<keyword evidence="6 8" id="KW-0408">Iron</keyword>
<dbReference type="PROSITE" id="PS00746">
    <property type="entry name" value="NIFH_FRXC_1"/>
    <property type="match status" value="1"/>
</dbReference>
<organism evidence="9 10">
    <name type="scientific">Allochromatium vinosum (strain ATCC 17899 / DSM 180 / NBRC 103801 / NCIMB 10441 / D)</name>
    <name type="common">Chromatium vinosum</name>
    <dbReference type="NCBI Taxonomy" id="572477"/>
    <lineage>
        <taxon>Bacteria</taxon>
        <taxon>Pseudomonadati</taxon>
        <taxon>Pseudomonadota</taxon>
        <taxon>Gammaproteobacteria</taxon>
        <taxon>Chromatiales</taxon>
        <taxon>Chromatiaceae</taxon>
        <taxon>Allochromatium</taxon>
    </lineage>
</organism>
<keyword evidence="3 8" id="KW-0479">Metal-binding</keyword>
<dbReference type="PROSITE" id="PS00692">
    <property type="entry name" value="NIFH_FRXC_2"/>
    <property type="match status" value="1"/>
</dbReference>
<dbReference type="EMBL" id="CP001896">
    <property type="protein sequence ID" value="ADC63472.1"/>
    <property type="molecule type" value="Genomic_DNA"/>
</dbReference>
<dbReference type="EC" id="1.18.6.1" evidence="9"/>
<dbReference type="GO" id="GO:0051539">
    <property type="term" value="F:4 iron, 4 sulfur cluster binding"/>
    <property type="evidence" value="ECO:0007669"/>
    <property type="project" value="UniProtKB-KW"/>
</dbReference>
<dbReference type="NCBIfam" id="TIGR02016">
    <property type="entry name" value="BchX"/>
    <property type="match status" value="1"/>
</dbReference>
<keyword evidence="8" id="KW-0004">4Fe-4S</keyword>
<dbReference type="GO" id="GO:0015979">
    <property type="term" value="P:photosynthesis"/>
    <property type="evidence" value="ECO:0007669"/>
    <property type="project" value="InterPro"/>
</dbReference>
<evidence type="ECO:0000256" key="2">
    <source>
        <dbReference type="ARBA" id="ARBA00005504"/>
    </source>
</evidence>
<dbReference type="GO" id="GO:0016163">
    <property type="term" value="F:nitrogenase activity"/>
    <property type="evidence" value="ECO:0007669"/>
    <property type="project" value="UniProtKB-EC"/>
</dbReference>
<sequence>MTVSVNIPAPSAPSLKQTQIIAIYGKGGIGKSFTLANLSYMMAQQGKKVLLIGCDPKSDTATLLFGGRNCPTILGVSSEKKKAGEQVAISDICFKRDGVFAMELGGPEVGRGCGGRGIIHGFELLEGLGFHEWDFDYVLLDFLGDVVCGGFGLPIARDLCQKVIIVGSNDLQSLYVANNVCSAVEYFRGLGGNVGVAGMVINKDDGTGEAQAFAAAAGIPILATIPAHEEIRRKSANYEIIGRPDGPWGPLFAELAGHVAEAPPVRPNPLAHEVLLDLFKGDQVGRHVVLEPARPEDMSDISASVKPSLEVVYDDA</sequence>
<dbReference type="InterPro" id="IPR000392">
    <property type="entry name" value="NifH/frxC"/>
</dbReference>
<reference evidence="9 10" key="1">
    <citation type="journal article" date="2011" name="Stand. Genomic Sci.">
        <title>Complete genome sequence of Allochromatium vinosum DSM 180(T).</title>
        <authorList>
            <person name="Weissgerber T."/>
            <person name="Zigann R."/>
            <person name="Bruce D."/>
            <person name="Chang Y.J."/>
            <person name="Detter J.C."/>
            <person name="Han C."/>
            <person name="Hauser L."/>
            <person name="Jeffries C.D."/>
            <person name="Land M."/>
            <person name="Munk A.C."/>
            <person name="Tapia R."/>
            <person name="Dahl C."/>
        </authorList>
    </citation>
    <scope>NUCLEOTIDE SEQUENCE [LARGE SCALE GENOMIC DNA]</scope>
    <source>
        <strain evidence="10">ATCC 17899 / DSM 180 / NBRC 103801 / NCIMB 10441 / D</strain>
    </source>
</reference>
<comment type="cofactor">
    <cofactor evidence="1">
        <name>[4Fe-4S] cluster</name>
        <dbReference type="ChEBI" id="CHEBI:49883"/>
    </cofactor>
</comment>
<evidence type="ECO:0000256" key="4">
    <source>
        <dbReference type="ARBA" id="ARBA00022741"/>
    </source>
</evidence>
<comment type="similarity">
    <text evidence="2 8">Belongs to the NifH/BchL/ChlL family.</text>
</comment>
<evidence type="ECO:0000313" key="10">
    <source>
        <dbReference type="Proteomes" id="UP000001441"/>
    </source>
</evidence>
<dbReference type="GO" id="GO:0005524">
    <property type="term" value="F:ATP binding"/>
    <property type="evidence" value="ECO:0007669"/>
    <property type="project" value="UniProtKB-KW"/>
</dbReference>
<dbReference type="OrthoDB" id="9815116at2"/>
<dbReference type="PANTHER" id="PTHR42864">
    <property type="entry name" value="LIGHT-INDEPENDENT PROTOCHLOROPHYLLIDE REDUCTASE IRON-SULFUR ATP-BINDING PROTEIN"/>
    <property type="match status" value="1"/>
</dbReference>
<gene>
    <name evidence="9" type="ordered locus">Alvin_2562</name>
</gene>
<keyword evidence="8 9" id="KW-0560">Oxidoreductase</keyword>
<dbReference type="AlphaFoldDB" id="D3RP82"/>
<dbReference type="GO" id="GO:0046872">
    <property type="term" value="F:metal ion binding"/>
    <property type="evidence" value="ECO:0007669"/>
    <property type="project" value="UniProtKB-KW"/>
</dbReference>
<dbReference type="GO" id="GO:0030494">
    <property type="term" value="P:bacteriochlorophyll biosynthetic process"/>
    <property type="evidence" value="ECO:0007669"/>
    <property type="project" value="InterPro"/>
</dbReference>
<dbReference type="InterPro" id="IPR030655">
    <property type="entry name" value="NifH/chlL_CS"/>
</dbReference>
<dbReference type="Pfam" id="PF00142">
    <property type="entry name" value="Fer4_NifH"/>
    <property type="match status" value="1"/>
</dbReference>
<keyword evidence="5 8" id="KW-0067">ATP-binding</keyword>
<dbReference type="PRINTS" id="PR00091">
    <property type="entry name" value="NITROGNASEII"/>
</dbReference>
<dbReference type="HOGENOM" id="CLU_059373_1_0_6"/>
<dbReference type="PANTHER" id="PTHR42864:SF2">
    <property type="entry name" value="LIGHT-INDEPENDENT PROTOCHLOROPHYLLIDE REDUCTASE IRON-SULFUR ATP-BINDING PROTEIN"/>
    <property type="match status" value="1"/>
</dbReference>
<dbReference type="Gene3D" id="3.40.50.300">
    <property type="entry name" value="P-loop containing nucleotide triphosphate hydrolases"/>
    <property type="match status" value="1"/>
</dbReference>
<evidence type="ECO:0000256" key="1">
    <source>
        <dbReference type="ARBA" id="ARBA00001966"/>
    </source>
</evidence>
<evidence type="ECO:0000256" key="8">
    <source>
        <dbReference type="RuleBase" id="RU003688"/>
    </source>
</evidence>
<dbReference type="SUPFAM" id="SSF52540">
    <property type="entry name" value="P-loop containing nucleoside triphosphate hydrolases"/>
    <property type="match status" value="1"/>
</dbReference>
<keyword evidence="10" id="KW-1185">Reference proteome</keyword>
<evidence type="ECO:0000313" key="9">
    <source>
        <dbReference type="EMBL" id="ADC63472.1"/>
    </source>
</evidence>
<dbReference type="InterPro" id="IPR010246">
    <property type="entry name" value="BchX"/>
</dbReference>
<evidence type="ECO:0000256" key="5">
    <source>
        <dbReference type="ARBA" id="ARBA00022840"/>
    </source>
</evidence>
<protein>
    <submittedName>
        <fullName evidence="9">Chlorophyllide reductase iron protein subunit X</fullName>
        <ecNumber evidence="9">1.18.6.1</ecNumber>
    </submittedName>
</protein>
<evidence type="ECO:0000256" key="6">
    <source>
        <dbReference type="ARBA" id="ARBA00023004"/>
    </source>
</evidence>
<keyword evidence="4 8" id="KW-0547">Nucleotide-binding</keyword>
<name>D3RP82_ALLVD</name>
<dbReference type="PROSITE" id="PS51026">
    <property type="entry name" value="NIFH_FRXC_3"/>
    <property type="match status" value="1"/>
</dbReference>